<keyword evidence="2" id="KW-1185">Reference proteome</keyword>
<organism evidence="1 2">
    <name type="scientific">Holothuria leucospilota</name>
    <name type="common">Black long sea cucumber</name>
    <name type="synonym">Mertensiothuria leucospilota</name>
    <dbReference type="NCBI Taxonomy" id="206669"/>
    <lineage>
        <taxon>Eukaryota</taxon>
        <taxon>Metazoa</taxon>
        <taxon>Echinodermata</taxon>
        <taxon>Eleutherozoa</taxon>
        <taxon>Echinozoa</taxon>
        <taxon>Holothuroidea</taxon>
        <taxon>Aspidochirotacea</taxon>
        <taxon>Aspidochirotida</taxon>
        <taxon>Holothuriidae</taxon>
        <taxon>Holothuria</taxon>
    </lineage>
</organism>
<name>A0A9Q1BDL5_HOLLE</name>
<evidence type="ECO:0000313" key="2">
    <source>
        <dbReference type="Proteomes" id="UP001152320"/>
    </source>
</evidence>
<evidence type="ECO:0000313" key="1">
    <source>
        <dbReference type="EMBL" id="KAJ8023811.1"/>
    </source>
</evidence>
<sequence length="221" mass="25423">MYFHFGRVTAVDFEEYLDGSPDPCLEVSGLESAVTIPFLTARPGGQPMYSLALAMFYDKDRRDFPKTNLIYPYIPVDDIRLDEEEAYVKDGEEEFRVSLLNQVPCQPPPSLVRYRLQDFINMNVQFGVPEPDFSFCDRHPMENRFCKNARKIGCTVHRHVPNICQIWLSDDQRACQTSVEIENITQKFRAHFLQDDGPVTIVASETYFGNYSVGLKMPCVD</sequence>
<dbReference type="Proteomes" id="UP001152320">
    <property type="component" value="Chromosome 19"/>
</dbReference>
<dbReference type="OrthoDB" id="10423313at2759"/>
<protein>
    <submittedName>
        <fullName evidence="1">Uncharacterized protein</fullName>
    </submittedName>
</protein>
<dbReference type="AlphaFoldDB" id="A0A9Q1BDL5"/>
<comment type="caution">
    <text evidence="1">The sequence shown here is derived from an EMBL/GenBank/DDBJ whole genome shotgun (WGS) entry which is preliminary data.</text>
</comment>
<reference evidence="1" key="1">
    <citation type="submission" date="2021-10" db="EMBL/GenBank/DDBJ databases">
        <title>Tropical sea cucumber genome reveals ecological adaptation and Cuvierian tubules defense mechanism.</title>
        <authorList>
            <person name="Chen T."/>
        </authorList>
    </citation>
    <scope>NUCLEOTIDE SEQUENCE</scope>
    <source>
        <strain evidence="1">Nanhai2018</strain>
        <tissue evidence="1">Muscle</tissue>
    </source>
</reference>
<proteinExistence type="predicted"/>
<dbReference type="EMBL" id="JAIZAY010000019">
    <property type="protein sequence ID" value="KAJ8023811.1"/>
    <property type="molecule type" value="Genomic_DNA"/>
</dbReference>
<gene>
    <name evidence="1" type="ORF">HOLleu_36355</name>
</gene>
<accession>A0A9Q1BDL5</accession>